<dbReference type="EMBL" id="BMAC01000293">
    <property type="protein sequence ID" value="GFP92849.1"/>
    <property type="molecule type" value="Genomic_DNA"/>
</dbReference>
<dbReference type="GO" id="GO:0060320">
    <property type="term" value="P:rejection of self pollen"/>
    <property type="evidence" value="ECO:0007669"/>
    <property type="project" value="UniProtKB-KW"/>
</dbReference>
<dbReference type="Proteomes" id="UP000653305">
    <property type="component" value="Unassembled WGS sequence"/>
</dbReference>
<keyword evidence="4 6" id="KW-0964">Secreted</keyword>
<evidence type="ECO:0000256" key="2">
    <source>
        <dbReference type="ARBA" id="ARBA00005581"/>
    </source>
</evidence>
<gene>
    <name evidence="7" type="ORF">PHJA_001429200</name>
</gene>
<comment type="subcellular location">
    <subcellularLocation>
        <location evidence="1 6">Secreted</location>
    </subcellularLocation>
</comment>
<dbReference type="Pfam" id="PF05938">
    <property type="entry name" value="Self-incomp_S1"/>
    <property type="match status" value="1"/>
</dbReference>
<evidence type="ECO:0000256" key="1">
    <source>
        <dbReference type="ARBA" id="ARBA00004613"/>
    </source>
</evidence>
<comment type="caution">
    <text evidence="7">The sequence shown here is derived from an EMBL/GenBank/DDBJ whole genome shotgun (WGS) entry which is preliminary data.</text>
</comment>
<evidence type="ECO:0000256" key="6">
    <source>
        <dbReference type="RuleBase" id="RU367044"/>
    </source>
</evidence>
<evidence type="ECO:0000256" key="5">
    <source>
        <dbReference type="ARBA" id="ARBA00022729"/>
    </source>
</evidence>
<name>A0A830C1G7_9LAMI</name>
<evidence type="ECO:0000256" key="4">
    <source>
        <dbReference type="ARBA" id="ARBA00022525"/>
    </source>
</evidence>
<protein>
    <recommendedName>
        <fullName evidence="6">S-protein homolog</fullName>
    </recommendedName>
</protein>
<dbReference type="InterPro" id="IPR010264">
    <property type="entry name" value="Self-incomp_S1"/>
</dbReference>
<evidence type="ECO:0000313" key="7">
    <source>
        <dbReference type="EMBL" id="GFP92849.1"/>
    </source>
</evidence>
<proteinExistence type="inferred from homology"/>
<reference evidence="7" key="1">
    <citation type="submission" date="2020-07" db="EMBL/GenBank/DDBJ databases">
        <title>Ethylene signaling mediates host invasion by parasitic plants.</title>
        <authorList>
            <person name="Yoshida S."/>
        </authorList>
    </citation>
    <scope>NUCLEOTIDE SEQUENCE</scope>
    <source>
        <strain evidence="7">Okayama</strain>
    </source>
</reference>
<sequence>MSGSRKASIGIASIIFLFVLSPTLIVEIEAKVLGKHNIKVYSDLPEKSYSLSVHCGSKDDDFGSRVLYHGQSFDWNFRTNLIGNTLYFCTLLWGPQKISFDAFKGGWDKNDYHHDYIYVVDRTGVYLSHDPNNLLHNLQPISQWV</sequence>
<keyword evidence="5 6" id="KW-0732">Signal</keyword>
<dbReference type="PANTHER" id="PTHR31232">
    <property type="match status" value="1"/>
</dbReference>
<dbReference type="PANTHER" id="PTHR31232:SF156">
    <property type="entry name" value="PLANT SELF-INCOMPATIBILITY PROTEIN S1 FAMILY-RELATED"/>
    <property type="match status" value="1"/>
</dbReference>
<dbReference type="GO" id="GO:0005576">
    <property type="term" value="C:extracellular region"/>
    <property type="evidence" value="ECO:0007669"/>
    <property type="project" value="UniProtKB-SubCell"/>
</dbReference>
<dbReference type="AlphaFoldDB" id="A0A830C1G7"/>
<comment type="similarity">
    <text evidence="2 6">Belongs to the plant self-incompatibility (S1) protein family.</text>
</comment>
<evidence type="ECO:0000313" key="8">
    <source>
        <dbReference type="Proteomes" id="UP000653305"/>
    </source>
</evidence>
<evidence type="ECO:0000256" key="3">
    <source>
        <dbReference type="ARBA" id="ARBA00022471"/>
    </source>
</evidence>
<keyword evidence="8" id="KW-1185">Reference proteome</keyword>
<feature type="signal peptide" evidence="6">
    <location>
        <begin position="1"/>
        <end position="30"/>
    </location>
</feature>
<dbReference type="OrthoDB" id="1848419at2759"/>
<feature type="chain" id="PRO_5033104282" description="S-protein homolog" evidence="6">
    <location>
        <begin position="31"/>
        <end position="145"/>
    </location>
</feature>
<organism evidence="7 8">
    <name type="scientific">Phtheirospermum japonicum</name>
    <dbReference type="NCBI Taxonomy" id="374723"/>
    <lineage>
        <taxon>Eukaryota</taxon>
        <taxon>Viridiplantae</taxon>
        <taxon>Streptophyta</taxon>
        <taxon>Embryophyta</taxon>
        <taxon>Tracheophyta</taxon>
        <taxon>Spermatophyta</taxon>
        <taxon>Magnoliopsida</taxon>
        <taxon>eudicotyledons</taxon>
        <taxon>Gunneridae</taxon>
        <taxon>Pentapetalae</taxon>
        <taxon>asterids</taxon>
        <taxon>lamiids</taxon>
        <taxon>Lamiales</taxon>
        <taxon>Orobanchaceae</taxon>
        <taxon>Orobanchaceae incertae sedis</taxon>
        <taxon>Phtheirospermum</taxon>
    </lineage>
</organism>
<keyword evidence="3 6" id="KW-0713">Self-incompatibility</keyword>
<accession>A0A830C1G7</accession>